<proteinExistence type="predicted"/>
<dbReference type="SUPFAM" id="SSF160719">
    <property type="entry name" value="gpW/gp25-like"/>
    <property type="match status" value="1"/>
</dbReference>
<dbReference type="EMBL" id="LR796424">
    <property type="protein sequence ID" value="CAB4144077.1"/>
    <property type="molecule type" value="Genomic_DNA"/>
</dbReference>
<organism evidence="3">
    <name type="scientific">uncultured Caudovirales phage</name>
    <dbReference type="NCBI Taxonomy" id="2100421"/>
    <lineage>
        <taxon>Viruses</taxon>
        <taxon>Duplodnaviria</taxon>
        <taxon>Heunggongvirae</taxon>
        <taxon>Uroviricota</taxon>
        <taxon>Caudoviricetes</taxon>
        <taxon>Peduoviridae</taxon>
        <taxon>Maltschvirus</taxon>
        <taxon>Maltschvirus maltsch</taxon>
    </lineage>
</organism>
<evidence type="ECO:0000313" key="1">
    <source>
        <dbReference type="EMBL" id="CAB4144077.1"/>
    </source>
</evidence>
<dbReference type="EMBL" id="LR797029">
    <property type="protein sequence ID" value="CAB4183453.1"/>
    <property type="molecule type" value="Genomic_DNA"/>
</dbReference>
<dbReference type="Gene3D" id="3.10.450.40">
    <property type="match status" value="1"/>
</dbReference>
<evidence type="ECO:0000313" key="3">
    <source>
        <dbReference type="EMBL" id="CAB4212457.1"/>
    </source>
</evidence>
<dbReference type="EMBL" id="LR797389">
    <property type="protein sequence ID" value="CAB4212457.1"/>
    <property type="molecule type" value="Genomic_DNA"/>
</dbReference>
<sequence length="130" mass="14718">MISKFQEIVYDVDHNFGSDISLTSVNDIAHSSGLKRSQQRVLRRLLTNPGDYIWHADYGAGLAQYIGQSLNFARNDEIKSKIISQIFLEDSVSKDVQPKIFFQTIEGGIFVQINYTENESKTPIVLSFSL</sequence>
<accession>A0A6J5SEP7</accession>
<evidence type="ECO:0000313" key="2">
    <source>
        <dbReference type="EMBL" id="CAB4183453.1"/>
    </source>
</evidence>
<reference evidence="3" key="1">
    <citation type="submission" date="2020-05" db="EMBL/GenBank/DDBJ databases">
        <authorList>
            <person name="Chiriac C."/>
            <person name="Salcher M."/>
            <person name="Ghai R."/>
            <person name="Kavagutti S V."/>
        </authorList>
    </citation>
    <scope>NUCLEOTIDE SEQUENCE</scope>
</reference>
<gene>
    <name evidence="2" type="ORF">UFOVP1089_74</name>
    <name evidence="3" type="ORF">UFOVP1443_17</name>
    <name evidence="1" type="ORF">UFOVP459_11</name>
</gene>
<protein>
    <submittedName>
        <fullName evidence="3">Uncharacterized protein</fullName>
    </submittedName>
</protein>
<name>A0A6J5SEP7_9CAUD</name>